<dbReference type="AlphaFoldDB" id="A0AAP7A4I8"/>
<reference evidence="1 2" key="1">
    <citation type="submission" date="2020-05" db="EMBL/GenBank/DDBJ databases">
        <title>Whole genome sequencing and identification of novel metabolites from Paenibacillus alvei strain JR949.</title>
        <authorList>
            <person name="Rajendhran J."/>
            <person name="Sree Pranav P."/>
            <person name="Mahalakshmi B."/>
            <person name="Karthikeyan R."/>
        </authorList>
    </citation>
    <scope>NUCLEOTIDE SEQUENCE [LARGE SCALE GENOMIC DNA]</scope>
    <source>
        <strain evidence="1 2">JR949</strain>
    </source>
</reference>
<evidence type="ECO:0000313" key="1">
    <source>
        <dbReference type="EMBL" id="NOJ73737.1"/>
    </source>
</evidence>
<gene>
    <name evidence="1" type="ORF">HMI46_24805</name>
</gene>
<organism evidence="1 2">
    <name type="scientific">Paenibacillus alvei</name>
    <name type="common">Bacillus alvei</name>
    <dbReference type="NCBI Taxonomy" id="44250"/>
    <lineage>
        <taxon>Bacteria</taxon>
        <taxon>Bacillati</taxon>
        <taxon>Bacillota</taxon>
        <taxon>Bacilli</taxon>
        <taxon>Bacillales</taxon>
        <taxon>Paenibacillaceae</taxon>
        <taxon>Paenibacillus</taxon>
    </lineage>
</organism>
<dbReference type="EMBL" id="JABFOR010000056">
    <property type="protein sequence ID" value="NOJ73737.1"/>
    <property type="molecule type" value="Genomic_DNA"/>
</dbReference>
<sequence>MIDHKIAVIELFNLEVNNCELICDAFKLILSNDQEIFIDPSFLGINVGGSGVEELWRYNLPEGYEIISTIIEL</sequence>
<proteinExistence type="predicted"/>
<evidence type="ECO:0000313" key="2">
    <source>
        <dbReference type="Proteomes" id="UP000552038"/>
    </source>
</evidence>
<dbReference type="Proteomes" id="UP000552038">
    <property type="component" value="Unassembled WGS sequence"/>
</dbReference>
<comment type="caution">
    <text evidence="1">The sequence shown here is derived from an EMBL/GenBank/DDBJ whole genome shotgun (WGS) entry which is preliminary data.</text>
</comment>
<name>A0AAP7A4I8_PAEAL</name>
<accession>A0AAP7A4I8</accession>
<protein>
    <submittedName>
        <fullName evidence="1">Uncharacterized protein</fullName>
    </submittedName>
</protein>